<comment type="similarity">
    <text evidence="5">Belongs to the nucleoid occlusion factor SlmA family.</text>
</comment>
<protein>
    <recommendedName>
        <fullName evidence="5">Nucleoid occlusion factor SlmA</fullName>
    </recommendedName>
</protein>
<evidence type="ECO:0000259" key="7">
    <source>
        <dbReference type="PROSITE" id="PS50977"/>
    </source>
</evidence>
<feature type="coiled-coil region" evidence="5">
    <location>
        <begin position="119"/>
        <end position="146"/>
    </location>
</feature>
<evidence type="ECO:0000256" key="2">
    <source>
        <dbReference type="ARBA" id="ARBA00022618"/>
    </source>
</evidence>
<evidence type="ECO:0000256" key="1">
    <source>
        <dbReference type="ARBA" id="ARBA00022490"/>
    </source>
</evidence>
<evidence type="ECO:0000256" key="4">
    <source>
        <dbReference type="ARBA" id="ARBA00023306"/>
    </source>
</evidence>
<dbReference type="InterPro" id="IPR023769">
    <property type="entry name" value="NO_SlmA"/>
</dbReference>
<dbReference type="PANTHER" id="PTHR43479:SF11">
    <property type="entry name" value="ACREF_ENVCD OPERON REPRESSOR-RELATED"/>
    <property type="match status" value="1"/>
</dbReference>
<comment type="subcellular location">
    <subcellularLocation>
        <location evidence="5">Cytoplasm</location>
        <location evidence="5">Nucleoid</location>
    </subcellularLocation>
</comment>
<accession>A0A081K6E8</accession>
<evidence type="ECO:0000256" key="3">
    <source>
        <dbReference type="ARBA" id="ARBA00023125"/>
    </source>
</evidence>
<reference evidence="8 9" key="1">
    <citation type="submission" date="2014-06" db="EMBL/GenBank/DDBJ databases">
        <title>Whole Genome Sequences of Three Symbiotic Endozoicomonas Bacteria.</title>
        <authorList>
            <person name="Neave M.J."/>
            <person name="Apprill A."/>
            <person name="Voolstra C.R."/>
        </authorList>
    </citation>
    <scope>NUCLEOTIDE SEQUENCE [LARGE SCALE GENOMIC DNA]</scope>
    <source>
        <strain evidence="8 9">DSM 22380</strain>
    </source>
</reference>
<dbReference type="STRING" id="305900.GV64_02280"/>
<feature type="domain" description="HTH tetR-type" evidence="7">
    <location>
        <begin position="7"/>
        <end position="67"/>
    </location>
</feature>
<dbReference type="InterPro" id="IPR009057">
    <property type="entry name" value="Homeodomain-like_sf"/>
</dbReference>
<dbReference type="NCBIfam" id="NF007015">
    <property type="entry name" value="PRK09480.1"/>
    <property type="match status" value="1"/>
</dbReference>
<evidence type="ECO:0000256" key="5">
    <source>
        <dbReference type="HAMAP-Rule" id="MF_01839"/>
    </source>
</evidence>
<dbReference type="Gene3D" id="1.10.357.10">
    <property type="entry name" value="Tetracycline Repressor, domain 2"/>
    <property type="match status" value="1"/>
</dbReference>
<dbReference type="PROSITE" id="PS50977">
    <property type="entry name" value="HTH_TETR_2"/>
    <property type="match status" value="1"/>
</dbReference>
<organism evidence="8 9">
    <name type="scientific">Endozoicomonas elysicola</name>
    <dbReference type="NCBI Taxonomy" id="305900"/>
    <lineage>
        <taxon>Bacteria</taxon>
        <taxon>Pseudomonadati</taxon>
        <taxon>Pseudomonadota</taxon>
        <taxon>Gammaproteobacteria</taxon>
        <taxon>Oceanospirillales</taxon>
        <taxon>Endozoicomonadaceae</taxon>
        <taxon>Endozoicomonas</taxon>
    </lineage>
</organism>
<dbReference type="PANTHER" id="PTHR43479">
    <property type="entry name" value="ACREF/ENVCD OPERON REPRESSOR-RELATED"/>
    <property type="match status" value="1"/>
</dbReference>
<evidence type="ECO:0000313" key="9">
    <source>
        <dbReference type="Proteomes" id="UP000027997"/>
    </source>
</evidence>
<keyword evidence="2 5" id="KW-0132">Cell division</keyword>
<dbReference type="Pfam" id="PF22276">
    <property type="entry name" value="SlmA-like_C"/>
    <property type="match status" value="1"/>
</dbReference>
<proteinExistence type="inferred from homology"/>
<dbReference type="InterPro" id="IPR001647">
    <property type="entry name" value="HTH_TetR"/>
</dbReference>
<gene>
    <name evidence="5" type="primary">slmA</name>
    <name evidence="8" type="ORF">GV64_02280</name>
</gene>
<sequence length="196" mass="22282">MDMSQKISRKQQILEALAHMLETAPGTRITTSALAKEVGVSEAALYRHFPSKAKMFEGLIEFIEETLFSRITLILAEEQKVATRCEKILLLLIGFCEKNPGLTRILTGDALAGETERLRQRVTQLFDRLETQLKQALREAEIKEGVRTRMTVSVTANLILAAAEGRIAQYVRSEFKRKPTENWSDQWVILSETVFR</sequence>
<keyword evidence="1 5" id="KW-0963">Cytoplasm</keyword>
<dbReference type="GO" id="GO:0043565">
    <property type="term" value="F:sequence-specific DNA binding"/>
    <property type="evidence" value="ECO:0007669"/>
    <property type="project" value="UniProtKB-UniRule"/>
</dbReference>
<feature type="DNA-binding region" description="H-T-H motif" evidence="6">
    <location>
        <begin position="30"/>
        <end position="49"/>
    </location>
</feature>
<name>A0A081K6E8_9GAMM</name>
<dbReference type="InterPro" id="IPR050624">
    <property type="entry name" value="HTH-type_Tx_Regulator"/>
</dbReference>
<comment type="function">
    <text evidence="5">Required for nucleoid occlusion (NO) phenomenon, which prevents Z-ring formation and cell division over the nucleoid. Acts as a DNA-associated cell division inhibitor that binds simultaneously chromosomal DNA and FtsZ, and disrupts the assembly of FtsZ polymers. SlmA-DNA-binding sequences (SBS) are dispersed on non-Ter regions of the chromosome, preventing FtsZ polymerization at these regions.</text>
</comment>
<keyword evidence="9" id="KW-1185">Reference proteome</keyword>
<dbReference type="SUPFAM" id="SSF46689">
    <property type="entry name" value="Homeodomain-like"/>
    <property type="match status" value="1"/>
</dbReference>
<dbReference type="GO" id="GO:0051301">
    <property type="term" value="P:cell division"/>
    <property type="evidence" value="ECO:0007669"/>
    <property type="project" value="UniProtKB-KW"/>
</dbReference>
<dbReference type="GO" id="GO:0010974">
    <property type="term" value="P:negative regulation of division septum assembly"/>
    <property type="evidence" value="ECO:0007669"/>
    <property type="project" value="InterPro"/>
</dbReference>
<comment type="subunit">
    <text evidence="5">Homodimer. Interacts with FtsZ.</text>
</comment>
<dbReference type="eggNOG" id="COG1309">
    <property type="taxonomic scope" value="Bacteria"/>
</dbReference>
<keyword evidence="4 5" id="KW-0131">Cell cycle</keyword>
<dbReference type="InterPro" id="IPR036271">
    <property type="entry name" value="Tet_transcr_reg_TetR-rel_C_sf"/>
</dbReference>
<dbReference type="GO" id="GO:0043590">
    <property type="term" value="C:bacterial nucleoid"/>
    <property type="evidence" value="ECO:0007669"/>
    <property type="project" value="UniProtKB-UniRule"/>
</dbReference>
<dbReference type="Proteomes" id="UP000027997">
    <property type="component" value="Unassembled WGS sequence"/>
</dbReference>
<keyword evidence="5" id="KW-0175">Coiled coil</keyword>
<evidence type="ECO:0000313" key="8">
    <source>
        <dbReference type="EMBL" id="KEI69724.1"/>
    </source>
</evidence>
<dbReference type="GO" id="GO:0005737">
    <property type="term" value="C:cytoplasm"/>
    <property type="evidence" value="ECO:0007669"/>
    <property type="project" value="UniProtKB-UniRule"/>
</dbReference>
<keyword evidence="3 5" id="KW-0238">DNA-binding</keyword>
<evidence type="ECO:0000256" key="6">
    <source>
        <dbReference type="PROSITE-ProRule" id="PRU00335"/>
    </source>
</evidence>
<dbReference type="AlphaFoldDB" id="A0A081K6E8"/>
<dbReference type="HAMAP" id="MF_01839">
    <property type="entry name" value="NO_factor_SlmA"/>
    <property type="match status" value="1"/>
</dbReference>
<dbReference type="InterPro" id="IPR054580">
    <property type="entry name" value="SlmA-like_C"/>
</dbReference>
<dbReference type="EMBL" id="JOJP01000001">
    <property type="protein sequence ID" value="KEI69724.1"/>
    <property type="molecule type" value="Genomic_DNA"/>
</dbReference>
<dbReference type="Pfam" id="PF00440">
    <property type="entry name" value="TetR_N"/>
    <property type="match status" value="1"/>
</dbReference>
<comment type="caution">
    <text evidence="8">The sequence shown here is derived from an EMBL/GenBank/DDBJ whole genome shotgun (WGS) entry which is preliminary data.</text>
</comment>
<dbReference type="SUPFAM" id="SSF48498">
    <property type="entry name" value="Tetracyclin repressor-like, C-terminal domain"/>
    <property type="match status" value="1"/>
</dbReference>
<dbReference type="RefSeq" id="WP_020582132.1">
    <property type="nucleotide sequence ID" value="NZ_JOJP01000001.1"/>
</dbReference>